<reference evidence="2" key="1">
    <citation type="submission" date="2023-05" db="EMBL/GenBank/DDBJ databases">
        <authorList>
            <person name="Stuckert A."/>
        </authorList>
    </citation>
    <scope>NUCLEOTIDE SEQUENCE</scope>
</reference>
<proteinExistence type="predicted"/>
<dbReference type="InterPro" id="IPR011009">
    <property type="entry name" value="Kinase-like_dom_sf"/>
</dbReference>
<protein>
    <recommendedName>
        <fullName evidence="1">Protein kinase domain-containing protein</fullName>
    </recommendedName>
</protein>
<dbReference type="PANTHER" id="PTHR24359:SF0">
    <property type="entry name" value="SERINE_THREONINE-PROTEIN KINASE SBK1"/>
    <property type="match status" value="1"/>
</dbReference>
<dbReference type="SMART" id="SM00220">
    <property type="entry name" value="S_TKc"/>
    <property type="match status" value="1"/>
</dbReference>
<dbReference type="Pfam" id="PF00069">
    <property type="entry name" value="Pkinase"/>
    <property type="match status" value="1"/>
</dbReference>
<sequence>MSVYLTGHEGIISTYSSFLESSDHYMFSQELAPAGSLLSIMQPGEGLPEELVKRCALQITQALEYMHSKKLVHMDLKPDNILLMDKRGHRIKLCDFGITLFTGTVIKSILLINACMPPELCALKYKSIVVDPSIDIWALGVVLYATLTGNYPWKRAVVEDSLFQEFVYWQNNMDHVPPPKGWKNISRRAQDLFGILLSQEPSCRNQVGLVLNSVHFPWNFEDATQ</sequence>
<comment type="caution">
    <text evidence="2">The sequence shown here is derived from an EMBL/GenBank/DDBJ whole genome shotgun (WGS) entry which is preliminary data.</text>
</comment>
<dbReference type="PROSITE" id="PS50011">
    <property type="entry name" value="PROTEIN_KINASE_DOM"/>
    <property type="match status" value="1"/>
</dbReference>
<dbReference type="EMBL" id="CATNWA010004671">
    <property type="protein sequence ID" value="CAI9548404.1"/>
    <property type="molecule type" value="Genomic_DNA"/>
</dbReference>
<accession>A0ABN9BLG3</accession>
<dbReference type="PROSITE" id="PS00108">
    <property type="entry name" value="PROTEIN_KINASE_ST"/>
    <property type="match status" value="1"/>
</dbReference>
<dbReference type="Gene3D" id="1.10.510.10">
    <property type="entry name" value="Transferase(Phosphotransferase) domain 1"/>
    <property type="match status" value="1"/>
</dbReference>
<dbReference type="InterPro" id="IPR008271">
    <property type="entry name" value="Ser/Thr_kinase_AS"/>
</dbReference>
<dbReference type="InterPro" id="IPR000719">
    <property type="entry name" value="Prot_kinase_dom"/>
</dbReference>
<dbReference type="PANTHER" id="PTHR24359">
    <property type="entry name" value="SERINE/THREONINE-PROTEIN KINASE SBK1"/>
    <property type="match status" value="1"/>
</dbReference>
<dbReference type="SUPFAM" id="SSF56112">
    <property type="entry name" value="Protein kinase-like (PK-like)"/>
    <property type="match status" value="1"/>
</dbReference>
<dbReference type="Proteomes" id="UP001162483">
    <property type="component" value="Unassembled WGS sequence"/>
</dbReference>
<gene>
    <name evidence="2" type="ORF">SPARVUS_LOCUS3145162</name>
</gene>
<keyword evidence="3" id="KW-1185">Reference proteome</keyword>
<evidence type="ECO:0000259" key="1">
    <source>
        <dbReference type="PROSITE" id="PS50011"/>
    </source>
</evidence>
<feature type="domain" description="Protein kinase" evidence="1">
    <location>
        <begin position="1"/>
        <end position="219"/>
    </location>
</feature>
<name>A0ABN9BLG3_9NEOB</name>
<evidence type="ECO:0000313" key="3">
    <source>
        <dbReference type="Proteomes" id="UP001162483"/>
    </source>
</evidence>
<organism evidence="2 3">
    <name type="scientific">Staurois parvus</name>
    <dbReference type="NCBI Taxonomy" id="386267"/>
    <lineage>
        <taxon>Eukaryota</taxon>
        <taxon>Metazoa</taxon>
        <taxon>Chordata</taxon>
        <taxon>Craniata</taxon>
        <taxon>Vertebrata</taxon>
        <taxon>Euteleostomi</taxon>
        <taxon>Amphibia</taxon>
        <taxon>Batrachia</taxon>
        <taxon>Anura</taxon>
        <taxon>Neobatrachia</taxon>
        <taxon>Ranoidea</taxon>
        <taxon>Ranidae</taxon>
        <taxon>Staurois</taxon>
    </lineage>
</organism>
<evidence type="ECO:0000313" key="2">
    <source>
        <dbReference type="EMBL" id="CAI9548404.1"/>
    </source>
</evidence>